<evidence type="ECO:0000313" key="6">
    <source>
        <dbReference type="Proteomes" id="UP000245884"/>
    </source>
</evidence>
<dbReference type="SMART" id="SM01052">
    <property type="entry name" value="CAP_GLY"/>
    <property type="match status" value="1"/>
</dbReference>
<dbReference type="GeneID" id="37030688"/>
<dbReference type="InterPro" id="IPR001611">
    <property type="entry name" value="Leu-rich_rpt"/>
</dbReference>
<evidence type="ECO:0000256" key="3">
    <source>
        <dbReference type="SAM" id="MobiDB-lite"/>
    </source>
</evidence>
<reference evidence="5 6" key="1">
    <citation type="journal article" date="2018" name="Mol. Biol. Evol.">
        <title>Broad Genomic Sampling Reveals a Smut Pathogenic Ancestry of the Fungal Clade Ustilaginomycotina.</title>
        <authorList>
            <person name="Kijpornyongpan T."/>
            <person name="Mondo S.J."/>
            <person name="Barry K."/>
            <person name="Sandor L."/>
            <person name="Lee J."/>
            <person name="Lipzen A."/>
            <person name="Pangilinan J."/>
            <person name="LaButti K."/>
            <person name="Hainaut M."/>
            <person name="Henrissat B."/>
            <person name="Grigoriev I.V."/>
            <person name="Spatafora J.W."/>
            <person name="Aime M.C."/>
        </authorList>
    </citation>
    <scope>NUCLEOTIDE SEQUENCE [LARGE SCALE GENOMIC DNA]</scope>
    <source>
        <strain evidence="5 6">MCA 5214</strain>
    </source>
</reference>
<name>A0A316UN50_9BASI</name>
<evidence type="ECO:0000256" key="1">
    <source>
        <dbReference type="ARBA" id="ARBA00022614"/>
    </source>
</evidence>
<dbReference type="GO" id="GO:0005737">
    <property type="term" value="C:cytoplasm"/>
    <property type="evidence" value="ECO:0007669"/>
    <property type="project" value="TreeGrafter"/>
</dbReference>
<dbReference type="Pfam" id="PF01302">
    <property type="entry name" value="CAP_GLY"/>
    <property type="match status" value="1"/>
</dbReference>
<dbReference type="SUPFAM" id="SSF74924">
    <property type="entry name" value="Cap-Gly domain"/>
    <property type="match status" value="1"/>
</dbReference>
<evidence type="ECO:0000313" key="5">
    <source>
        <dbReference type="EMBL" id="PWN26384.1"/>
    </source>
</evidence>
<proteinExistence type="predicted"/>
<keyword evidence="6" id="KW-1185">Reference proteome</keyword>
<dbReference type="InterPro" id="IPR003591">
    <property type="entry name" value="Leu-rich_rpt_typical-subtyp"/>
</dbReference>
<dbReference type="SMART" id="SM00369">
    <property type="entry name" value="LRR_TYP"/>
    <property type="match status" value="3"/>
</dbReference>
<dbReference type="PANTHER" id="PTHR15454">
    <property type="entry name" value="NISCHARIN RELATED"/>
    <property type="match status" value="1"/>
</dbReference>
<dbReference type="InterPro" id="IPR032675">
    <property type="entry name" value="LRR_dom_sf"/>
</dbReference>
<dbReference type="PROSITE" id="PS51450">
    <property type="entry name" value="LRR"/>
    <property type="match status" value="1"/>
</dbReference>
<dbReference type="EMBL" id="KZ819671">
    <property type="protein sequence ID" value="PWN26384.1"/>
    <property type="molecule type" value="Genomic_DNA"/>
</dbReference>
<evidence type="ECO:0000259" key="4">
    <source>
        <dbReference type="PROSITE" id="PS50245"/>
    </source>
</evidence>
<evidence type="ECO:0000256" key="2">
    <source>
        <dbReference type="ARBA" id="ARBA00022737"/>
    </source>
</evidence>
<keyword evidence="1" id="KW-0433">Leucine-rich repeat</keyword>
<protein>
    <submittedName>
        <fullName evidence="5">RNI-like protein</fullName>
    </submittedName>
</protein>
<dbReference type="RefSeq" id="XP_025360996.1">
    <property type="nucleotide sequence ID" value="XM_025508865.1"/>
</dbReference>
<dbReference type="InterPro" id="IPR000938">
    <property type="entry name" value="CAP-Gly_domain"/>
</dbReference>
<dbReference type="Gene3D" id="3.80.10.10">
    <property type="entry name" value="Ribonuclease Inhibitor"/>
    <property type="match status" value="2"/>
</dbReference>
<keyword evidence="2" id="KW-0677">Repeat</keyword>
<dbReference type="OrthoDB" id="5273213at2759"/>
<organism evidence="5 6">
    <name type="scientific">Jaminaea rosea</name>
    <dbReference type="NCBI Taxonomy" id="1569628"/>
    <lineage>
        <taxon>Eukaryota</taxon>
        <taxon>Fungi</taxon>
        <taxon>Dikarya</taxon>
        <taxon>Basidiomycota</taxon>
        <taxon>Ustilaginomycotina</taxon>
        <taxon>Exobasidiomycetes</taxon>
        <taxon>Microstromatales</taxon>
        <taxon>Microstromatales incertae sedis</taxon>
        <taxon>Jaminaea</taxon>
    </lineage>
</organism>
<dbReference type="PANTHER" id="PTHR15454:SF56">
    <property type="entry name" value="PROTEIN PHOSPHATASE 1 REGULATORY SUBUNIT 7-RELATED"/>
    <property type="match status" value="1"/>
</dbReference>
<gene>
    <name evidence="5" type="ORF">BDZ90DRAFT_275179</name>
</gene>
<feature type="region of interest" description="Disordered" evidence="3">
    <location>
        <begin position="612"/>
        <end position="633"/>
    </location>
</feature>
<dbReference type="InterPro" id="IPR036859">
    <property type="entry name" value="CAP-Gly_dom_sf"/>
</dbReference>
<sequence length="633" mass="68990">MSQSPSPLIGQRLIQIIPAVPPSSSSTVRYGTILYSGPVAGTKGGDDWLGVEWDNPARGRHSGEHRGVRYFQTKREGAGSFLRATTLREDGATFVGGRAFLAAVRERYLSDEDEDVAEGSTSQAQAPLAPLSRRNLAEIDIEAPNLAKIRAKLGQLKRLKVVSLTGPVEVTEEDVRELEAAGRVGPSREDLIDTAKSLPGAELGQAESEEIGEALPSIEHLDLSRTLMPSWRCLANIVQHLPRLHTLHAHQNRLALPACEADHAALRSSAGLRSLLSLGLDRTDTSWQDIQLLAPYLPELRTLQLAGNGIDSLHPSGSDVLARLEELNLEWNDLTSFHDLATLPALKRLHLSHNAIAHIAPSQRPFTLLEHVSLTGNPLFNPRTISPSSKVWESMHNLDSSITGGLRSLSVQLKTTDEASPPSMDEDALRLHLIARLPSLATLNGSPVSEMQRRDAEIWWAERMAMPSMAAKLDAASARTMERLKNIHFATTTDTPPAPINTQRPAGALGLKSQLVSVTLRLSDRTPGQTASPPTPTRSAPSIAFLPSMSLRTLRPKLLRSLKVSPREAGDARWFALMRSADSKSEEEGGNIVIELDDDSTPLNRYGLDARVRGDSSHEDEGQEDEIWVVLPS</sequence>
<dbReference type="Gene3D" id="2.30.30.190">
    <property type="entry name" value="CAP Gly-rich-like domain"/>
    <property type="match status" value="1"/>
</dbReference>
<feature type="domain" description="CAP-Gly" evidence="4">
    <location>
        <begin position="48"/>
        <end position="83"/>
    </location>
</feature>
<dbReference type="PROSITE" id="PS50245">
    <property type="entry name" value="CAP_GLY_2"/>
    <property type="match status" value="1"/>
</dbReference>
<dbReference type="Proteomes" id="UP000245884">
    <property type="component" value="Unassembled WGS sequence"/>
</dbReference>
<dbReference type="STRING" id="1569628.A0A316UN50"/>
<dbReference type="AlphaFoldDB" id="A0A316UN50"/>
<accession>A0A316UN50</accession>
<dbReference type="SUPFAM" id="SSF52058">
    <property type="entry name" value="L domain-like"/>
    <property type="match status" value="1"/>
</dbReference>